<feature type="region of interest" description="Disordered" evidence="1">
    <location>
        <begin position="1472"/>
        <end position="1493"/>
    </location>
</feature>
<protein>
    <submittedName>
        <fullName evidence="2">Uncharacterized protein</fullName>
    </submittedName>
</protein>
<keyword evidence="3" id="KW-1185">Reference proteome</keyword>
<accession>A0A397JLW9</accession>
<dbReference type="OrthoDB" id="2406275at2759"/>
<comment type="caution">
    <text evidence="2">The sequence shown here is derived from an EMBL/GenBank/DDBJ whole genome shotgun (WGS) entry which is preliminary data.</text>
</comment>
<evidence type="ECO:0000313" key="2">
    <source>
        <dbReference type="EMBL" id="RHZ85923.1"/>
    </source>
</evidence>
<name>A0A397JLW9_9GLOM</name>
<reference evidence="2 3" key="1">
    <citation type="submission" date="2018-08" db="EMBL/GenBank/DDBJ databases">
        <title>Genome and evolution of the arbuscular mycorrhizal fungus Diversispora epigaea (formerly Glomus versiforme) and its bacterial endosymbionts.</title>
        <authorList>
            <person name="Sun X."/>
            <person name="Fei Z."/>
            <person name="Harrison M."/>
        </authorList>
    </citation>
    <scope>NUCLEOTIDE SEQUENCE [LARGE SCALE GENOMIC DNA]</scope>
    <source>
        <strain evidence="2 3">IT104</strain>
    </source>
</reference>
<sequence>MSNEHFTPGKLVADGVLVPELHYGPFLRDWWYFDNSKSEDFSSPIPIRLGFQVAIKLNNKHFNVRIVRNINNSNMPGFICEGEGTNSGVLSNSSQAINTIYRKVFGQNKTKYPGTTMLGFHDSYTIQQILKDVDFRPFIIHLDNIKIYIVSISNKNNDEGFSSCFTYKYKQKQSIIWQKIENQLFFISIFRDGQIVKQFQDTTASLVWNQTQLLQNYNGTDLFGINHSTVQQKIKERYGKLLPSKCTRDNWNDKVIMQNMFKLHLKKHVSGNEEIWYRVFNRWNNQKCTIIEIKSFIEEIYNNDHKLGTRELRAWRAIFEAVGCNNITPFEKDISDIEFWSCAKDPKNDKETIRNLYFTGFLNTTQYSILKNDEIEFYKNTLDVFWHSFRESLDANPNGSNGKIRILSTIAKNFNYNELIENLQVSPKTIHSARKHYQKNGPGCKSIEKPIIIHKKMAEIKEREFELFFADKENVNMSSYHIDKKTQLPILYLKDQKSALWEKFSMKHPDGMKRTSFMARLQNGQFKYRDDLGGLCLICNDYAYQPFEDLIELVSNNVTDKKIKNNIITQLEMLRRHLKRDYENELFVYDNGTTNHVDCINHCLLYAFGECKEKHFSRCIACDQFFEIFIYLSNILDHSYNTLLLEYQEKLICYLAHQTRKKYLGAQFNAVLNELDENGAIIIVDYKMRILPATARETKSEFFGKRGWTLHTTLVFQKKDNEKMKIQAHDHWSCDTKQDAWFTASCFEAVFNTINPRPHWIKIISDNGGHYHNSELMAIIKVRGWIFLEPDPKNDKETIRNLYFTGFLNTTQYSILKNDEIEFYKNTLDVFWHSFRESLDANPNGSNGKIRILSTIAKNFNYNELIENLQVSPKTIHSARKHYQKNGPGCKSIEKPIIIHKKMAEIKEREFELFFADKENVNMSSYHIDKKTQLPILYLKDQKSALWEKFSMKHPDGMKRTSFMARLQNGQFKYRDDLGGLCLICNDYAYQPFEDLIELVSNNVTDKKIKNNIITQLEILRRHLKRDYENELFVYDNGTTNHVDCINHCLLYAFDHSYNTLLLEYQEKLICYLAHQTRKKYLGAQFNAVLNELDENGAIIIVDYKMRILPATARETKSEFFGKRGWTLHTTLVFQKKDNEKMKIQAHDHWSCDTKQDAWFTASCFEAVFNTINPRPHWIKIISDNGEVRGWIFLEPGEAKTTVDSHHATIAHAIKRYVRIGCELTSGKDIEKAIEKLSGTSVAQIEPNRDKNNDDDNIEEQCNSNKKTKTIPGISKWFAWDWPINGNFEGYIRARSLPNIGNWKEFSPAEINTFCDKTNRPNPEFTTPTQSKIPWLSSLPMKKDSIQSNEMYNLLQNKNTQDQMAIDTVFPLKLGWALKENQKMGNKGGGKRISKKVVQYLQAYFHAGNLNPKDRYTAEKMYESLKELVKENELSINEIPEVKTIKGWIGRYNAASRKEMSEKALEENIIVDSSTNNNIQNEPNKARKRQKRS</sequence>
<evidence type="ECO:0000313" key="3">
    <source>
        <dbReference type="Proteomes" id="UP000266861"/>
    </source>
</evidence>
<dbReference type="Proteomes" id="UP000266861">
    <property type="component" value="Unassembled WGS sequence"/>
</dbReference>
<dbReference type="EMBL" id="PQFF01000055">
    <property type="protein sequence ID" value="RHZ85923.1"/>
    <property type="molecule type" value="Genomic_DNA"/>
</dbReference>
<organism evidence="2 3">
    <name type="scientific">Diversispora epigaea</name>
    <dbReference type="NCBI Taxonomy" id="1348612"/>
    <lineage>
        <taxon>Eukaryota</taxon>
        <taxon>Fungi</taxon>
        <taxon>Fungi incertae sedis</taxon>
        <taxon>Mucoromycota</taxon>
        <taxon>Glomeromycotina</taxon>
        <taxon>Glomeromycetes</taxon>
        <taxon>Diversisporales</taxon>
        <taxon>Diversisporaceae</taxon>
        <taxon>Diversispora</taxon>
    </lineage>
</organism>
<proteinExistence type="predicted"/>
<evidence type="ECO:0000256" key="1">
    <source>
        <dbReference type="SAM" id="MobiDB-lite"/>
    </source>
</evidence>
<feature type="compositionally biased region" description="Polar residues" evidence="1">
    <location>
        <begin position="1472"/>
        <end position="1483"/>
    </location>
</feature>
<gene>
    <name evidence="2" type="ORF">Glove_58g6</name>
</gene>